<protein>
    <submittedName>
        <fullName evidence="2">Helix-turn-helix domain-containing protein</fullName>
    </submittedName>
</protein>
<feature type="compositionally biased region" description="Basic residues" evidence="1">
    <location>
        <begin position="159"/>
        <end position="168"/>
    </location>
</feature>
<sequence length="277" mass="30581">MADMIRLQRSGGYTVLPNGILRDTNLSLKTKGLFAIILSLPEGWDYSVAGLATVAGCGRDAIRGALKEMETAGYLTRMRAHGEGGKFTGVVYTIRDVAAPLSENPTMDENAPLSGKPTTENPTSEKPSSGNPTQLNKDPSSKDLSNTPLPPTGGGVKAPKSKLRRKRAAKSEPTWRPDKFAGFWLAYPRDEDRAKAVEQWDALPGDQGLMEQYGSEDALLHDIAVGLKRHLECEDWREGRGIPYAFRWLRDRKWQEKRKTAQALGSDRPPGVTYGWR</sequence>
<proteinExistence type="predicted"/>
<reference evidence="2" key="1">
    <citation type="submission" date="2023-01" db="EMBL/GenBank/DDBJ databases">
        <title>Human gut microbiome strain richness.</title>
        <authorList>
            <person name="Chen-Liaw A."/>
        </authorList>
    </citation>
    <scope>NUCLEOTIDE SEQUENCE</scope>
    <source>
        <strain evidence="2">2225st1_A6_2225SCRN_200828</strain>
    </source>
</reference>
<evidence type="ECO:0000256" key="1">
    <source>
        <dbReference type="SAM" id="MobiDB-lite"/>
    </source>
</evidence>
<feature type="region of interest" description="Disordered" evidence="1">
    <location>
        <begin position="101"/>
        <end position="173"/>
    </location>
</feature>
<organism evidence="2 3">
    <name type="scientific">Flavonifractor plautii</name>
    <name type="common">Fusobacterium plautii</name>
    <dbReference type="NCBI Taxonomy" id="292800"/>
    <lineage>
        <taxon>Bacteria</taxon>
        <taxon>Bacillati</taxon>
        <taxon>Bacillota</taxon>
        <taxon>Clostridia</taxon>
        <taxon>Eubacteriales</taxon>
        <taxon>Oscillospiraceae</taxon>
        <taxon>Flavonifractor</taxon>
    </lineage>
</organism>
<dbReference type="RefSeq" id="WP_148341196.1">
    <property type="nucleotide sequence ID" value="NZ_CAXUMB010000032.1"/>
</dbReference>
<dbReference type="AlphaFoldDB" id="A0AAW6C099"/>
<dbReference type="EMBL" id="JAQLWO010000001">
    <property type="protein sequence ID" value="MDB7904371.1"/>
    <property type="molecule type" value="Genomic_DNA"/>
</dbReference>
<dbReference type="Pfam" id="PF13730">
    <property type="entry name" value="HTH_36"/>
    <property type="match status" value="1"/>
</dbReference>
<gene>
    <name evidence="2" type="ORF">PND83_00070</name>
</gene>
<dbReference type="Proteomes" id="UP001211006">
    <property type="component" value="Unassembled WGS sequence"/>
</dbReference>
<evidence type="ECO:0000313" key="3">
    <source>
        <dbReference type="Proteomes" id="UP001211006"/>
    </source>
</evidence>
<evidence type="ECO:0000313" key="2">
    <source>
        <dbReference type="EMBL" id="MDB7904371.1"/>
    </source>
</evidence>
<accession>A0AAW6C099</accession>
<name>A0AAW6C099_FLAPL</name>
<comment type="caution">
    <text evidence="2">The sequence shown here is derived from an EMBL/GenBank/DDBJ whole genome shotgun (WGS) entry which is preliminary data.</text>
</comment>
<feature type="compositionally biased region" description="Polar residues" evidence="1">
    <location>
        <begin position="116"/>
        <end position="147"/>
    </location>
</feature>